<dbReference type="GO" id="GO:0005737">
    <property type="term" value="C:cytoplasm"/>
    <property type="evidence" value="ECO:0000318"/>
    <property type="project" value="GO_Central"/>
</dbReference>
<reference evidence="6" key="1">
    <citation type="journal article" date="2016" name="Nature">
        <title>The genome of the seagrass Zostera marina reveals angiosperm adaptation to the sea.</title>
        <authorList>
            <person name="Olsen J.L."/>
            <person name="Rouze P."/>
            <person name="Verhelst B."/>
            <person name="Lin Y.-C."/>
            <person name="Bayer T."/>
            <person name="Collen J."/>
            <person name="Dattolo E."/>
            <person name="De Paoli E."/>
            <person name="Dittami S."/>
            <person name="Maumus F."/>
            <person name="Michel G."/>
            <person name="Kersting A."/>
            <person name="Lauritano C."/>
            <person name="Lohaus R."/>
            <person name="Toepel M."/>
            <person name="Tonon T."/>
            <person name="Vanneste K."/>
            <person name="Amirebrahimi M."/>
            <person name="Brakel J."/>
            <person name="Bostroem C."/>
            <person name="Chovatia M."/>
            <person name="Grimwood J."/>
            <person name="Jenkins J.W."/>
            <person name="Jueterbock A."/>
            <person name="Mraz A."/>
            <person name="Stam W.T."/>
            <person name="Tice H."/>
            <person name="Bornberg-Bauer E."/>
            <person name="Green P.J."/>
            <person name="Pearson G.A."/>
            <person name="Procaccini G."/>
            <person name="Duarte C.M."/>
            <person name="Schmutz J."/>
            <person name="Reusch T.B.H."/>
            <person name="Van de Peer Y."/>
        </authorList>
    </citation>
    <scope>NUCLEOTIDE SEQUENCE [LARGE SCALE GENOMIC DNA]</scope>
    <source>
        <strain evidence="6">cv. Finnish</strain>
    </source>
</reference>
<dbReference type="AlphaFoldDB" id="A0A0K9PS75"/>
<evidence type="ECO:0000256" key="2">
    <source>
        <dbReference type="ARBA" id="ARBA00022490"/>
    </source>
</evidence>
<feature type="region of interest" description="Disordered" evidence="3">
    <location>
        <begin position="28"/>
        <end position="240"/>
    </location>
</feature>
<gene>
    <name evidence="5" type="ORF">ZOSMA_172G00470</name>
</gene>
<dbReference type="GO" id="GO:0003723">
    <property type="term" value="F:RNA binding"/>
    <property type="evidence" value="ECO:0000318"/>
    <property type="project" value="GO_Central"/>
</dbReference>
<dbReference type="STRING" id="29655.A0A0K9PS75"/>
<keyword evidence="2" id="KW-0963">Cytoplasm</keyword>
<feature type="compositionally biased region" description="Basic and acidic residues" evidence="3">
    <location>
        <begin position="142"/>
        <end position="176"/>
    </location>
</feature>
<dbReference type="PANTHER" id="PTHR12299">
    <property type="entry name" value="HYALURONIC ACID-BINDING PROTEIN 4"/>
    <property type="match status" value="1"/>
</dbReference>
<proteinExistence type="predicted"/>
<sequence length="374" mass="40350">MATMNPFDLLGDDDNDDPSYLIAVHQQKIAAKKPSVAAAAPVKAPAKLPSKPLPPTQAVREARSSAAPFRGGGGRGRSSRGRGGPGPNREFGNGNVEGFGGSYGGGGGRQDGEAGKGGNTRGDRGSYGAPYQSYGGGGYRQHNKDGENASDERPMRRQFERKSGTGRGNEFKREGSGRGNWGTAADDVNTEDVVEVVNIEDKVPSPEKQLDKEISPASEANKEISAKEAEEKEEEKEMTLEEYEKVREEKRKALVSMKAEERKVVLDKELKSMKQLSIKKGNDDIFIKLDSDKDLKKQKADRDEKARKSVSINEFLKPAEGEKYYNPGSRGGRGRGGRGSFRGGRGGDSGPTTMRTEAIIKIEDPGQFPTLGGK</sequence>
<feature type="compositionally biased region" description="Basic and acidic residues" evidence="3">
    <location>
        <begin position="199"/>
        <end position="240"/>
    </location>
</feature>
<organism evidence="5 6">
    <name type="scientific">Zostera marina</name>
    <name type="common">Eelgrass</name>
    <dbReference type="NCBI Taxonomy" id="29655"/>
    <lineage>
        <taxon>Eukaryota</taxon>
        <taxon>Viridiplantae</taxon>
        <taxon>Streptophyta</taxon>
        <taxon>Embryophyta</taxon>
        <taxon>Tracheophyta</taxon>
        <taxon>Spermatophyta</taxon>
        <taxon>Magnoliopsida</taxon>
        <taxon>Liliopsida</taxon>
        <taxon>Zosteraceae</taxon>
        <taxon>Zostera</taxon>
    </lineage>
</organism>
<dbReference type="SMART" id="SM01233">
    <property type="entry name" value="HABP4_PAI-RBP1"/>
    <property type="match status" value="1"/>
</dbReference>
<dbReference type="OMA" id="NWGVQTD"/>
<comment type="subcellular location">
    <subcellularLocation>
        <location evidence="1">Cytoplasm</location>
    </subcellularLocation>
</comment>
<feature type="compositionally biased region" description="Low complexity" evidence="3">
    <location>
        <begin position="32"/>
        <end position="50"/>
    </location>
</feature>
<dbReference type="Proteomes" id="UP000036987">
    <property type="component" value="Unassembled WGS sequence"/>
</dbReference>
<comment type="caution">
    <text evidence="5">The sequence shown here is derived from an EMBL/GenBank/DDBJ whole genome shotgun (WGS) entry which is preliminary data.</text>
</comment>
<protein>
    <recommendedName>
        <fullName evidence="4">Hyaluronan/mRNA-binding protein domain-containing protein</fullName>
    </recommendedName>
</protein>
<feature type="region of interest" description="Disordered" evidence="3">
    <location>
        <begin position="290"/>
        <end position="374"/>
    </location>
</feature>
<dbReference type="EMBL" id="LFYR01000650">
    <property type="protein sequence ID" value="KMZ71918.1"/>
    <property type="molecule type" value="Genomic_DNA"/>
</dbReference>
<name>A0A0K9PS75_ZOSMR</name>
<evidence type="ECO:0000256" key="3">
    <source>
        <dbReference type="SAM" id="MobiDB-lite"/>
    </source>
</evidence>
<accession>A0A0K9PS75</accession>
<feature type="compositionally biased region" description="Basic and acidic residues" evidence="3">
    <location>
        <begin position="290"/>
        <end position="307"/>
    </location>
</feature>
<dbReference type="Gene3D" id="6.10.140.1040">
    <property type="match status" value="1"/>
</dbReference>
<dbReference type="Pfam" id="PF04774">
    <property type="entry name" value="HABP4_PAI-RBP1"/>
    <property type="match status" value="1"/>
</dbReference>
<keyword evidence="6" id="KW-1185">Reference proteome</keyword>
<dbReference type="PANTHER" id="PTHR12299:SF17">
    <property type="entry name" value="AT19571P-RELATED"/>
    <property type="match status" value="1"/>
</dbReference>
<dbReference type="Pfam" id="PF09598">
    <property type="entry name" value="Stm1_N"/>
    <property type="match status" value="1"/>
</dbReference>
<dbReference type="GO" id="GO:0005634">
    <property type="term" value="C:nucleus"/>
    <property type="evidence" value="ECO:0000318"/>
    <property type="project" value="GO_Central"/>
</dbReference>
<feature type="compositionally biased region" description="Gly residues" evidence="3">
    <location>
        <begin position="337"/>
        <end position="349"/>
    </location>
</feature>
<feature type="domain" description="Hyaluronan/mRNA-binding protein" evidence="4">
    <location>
        <begin position="155"/>
        <end position="265"/>
    </location>
</feature>
<evidence type="ECO:0000313" key="5">
    <source>
        <dbReference type="EMBL" id="KMZ71918.1"/>
    </source>
</evidence>
<evidence type="ECO:0000313" key="6">
    <source>
        <dbReference type="Proteomes" id="UP000036987"/>
    </source>
</evidence>
<dbReference type="InterPro" id="IPR019084">
    <property type="entry name" value="STM1-like_N"/>
</dbReference>
<feature type="compositionally biased region" description="Gly residues" evidence="3">
    <location>
        <begin position="70"/>
        <end position="86"/>
    </location>
</feature>
<evidence type="ECO:0000256" key="1">
    <source>
        <dbReference type="ARBA" id="ARBA00004496"/>
    </source>
</evidence>
<dbReference type="InterPro" id="IPR006861">
    <property type="entry name" value="HABP4_PAIRBP1-bd"/>
</dbReference>
<dbReference type="InterPro" id="IPR039764">
    <property type="entry name" value="HABP4/SERBP1-like"/>
</dbReference>
<feature type="compositionally biased region" description="Gly residues" evidence="3">
    <location>
        <begin position="95"/>
        <end position="120"/>
    </location>
</feature>
<dbReference type="OrthoDB" id="784393at2759"/>
<evidence type="ECO:0000259" key="4">
    <source>
        <dbReference type="SMART" id="SM01233"/>
    </source>
</evidence>